<feature type="domain" description="FAD dependent oxidoreductase" evidence="2">
    <location>
        <begin position="9"/>
        <end position="400"/>
    </location>
</feature>
<dbReference type="GO" id="GO:0016491">
    <property type="term" value="F:oxidoreductase activity"/>
    <property type="evidence" value="ECO:0007669"/>
    <property type="project" value="UniProtKB-KW"/>
</dbReference>
<keyword evidence="1" id="KW-0560">Oxidoreductase</keyword>
<gene>
    <name evidence="3" type="ORF">TH25_12525</name>
</gene>
<comment type="caution">
    <text evidence="3">The sequence shown here is derived from an EMBL/GenBank/DDBJ whole genome shotgun (WGS) entry which is preliminary data.</text>
</comment>
<accession>A0A367XAP2</accession>
<dbReference type="Pfam" id="PF01266">
    <property type="entry name" value="DAO"/>
    <property type="match status" value="1"/>
</dbReference>
<proteinExistence type="predicted"/>
<evidence type="ECO:0000313" key="3">
    <source>
        <dbReference type="EMBL" id="RCK49841.1"/>
    </source>
</evidence>
<dbReference type="Gene3D" id="3.30.9.10">
    <property type="entry name" value="D-Amino Acid Oxidase, subunit A, domain 2"/>
    <property type="match status" value="1"/>
</dbReference>
<protein>
    <submittedName>
        <fullName evidence="3">Amino acid dehydrogenase</fullName>
    </submittedName>
</protein>
<dbReference type="SUPFAM" id="SSF51905">
    <property type="entry name" value="FAD/NAD(P)-binding domain"/>
    <property type="match status" value="1"/>
</dbReference>
<dbReference type="EMBL" id="JPWH01000009">
    <property type="protein sequence ID" value="RCK49841.1"/>
    <property type="molecule type" value="Genomic_DNA"/>
</dbReference>
<dbReference type="PANTHER" id="PTHR13847">
    <property type="entry name" value="SARCOSINE DEHYDROGENASE-RELATED"/>
    <property type="match status" value="1"/>
</dbReference>
<evidence type="ECO:0000259" key="2">
    <source>
        <dbReference type="Pfam" id="PF01266"/>
    </source>
</evidence>
<evidence type="ECO:0000313" key="4">
    <source>
        <dbReference type="Proteomes" id="UP000252517"/>
    </source>
</evidence>
<dbReference type="InterPro" id="IPR036188">
    <property type="entry name" value="FAD/NAD-bd_sf"/>
</dbReference>
<name>A0A367XAP2_9PROT</name>
<dbReference type="Proteomes" id="UP000252517">
    <property type="component" value="Unassembled WGS sequence"/>
</dbReference>
<organism evidence="3 4">
    <name type="scientific">Thalassospira profundimaris</name>
    <dbReference type="NCBI Taxonomy" id="502049"/>
    <lineage>
        <taxon>Bacteria</taxon>
        <taxon>Pseudomonadati</taxon>
        <taxon>Pseudomonadota</taxon>
        <taxon>Alphaproteobacteria</taxon>
        <taxon>Rhodospirillales</taxon>
        <taxon>Thalassospiraceae</taxon>
        <taxon>Thalassospira</taxon>
    </lineage>
</organism>
<dbReference type="AlphaFoldDB" id="A0A367XAP2"/>
<dbReference type="PROSITE" id="PS51257">
    <property type="entry name" value="PROKAR_LIPOPROTEIN"/>
    <property type="match status" value="1"/>
</dbReference>
<dbReference type="PANTHER" id="PTHR13847:SF289">
    <property type="entry name" value="GLYCINE OXIDASE"/>
    <property type="match status" value="1"/>
</dbReference>
<reference evidence="3 4" key="1">
    <citation type="submission" date="2014-07" db="EMBL/GenBank/DDBJ databases">
        <title>Draft genome sequence of Thalassospira profundimaris S25-3-2.</title>
        <authorList>
            <person name="Lai Q."/>
            <person name="Shao Z."/>
        </authorList>
    </citation>
    <scope>NUCLEOTIDE SEQUENCE [LARGE SCALE GENOMIC DNA]</scope>
    <source>
        <strain evidence="3 4">S25-3-2</strain>
    </source>
</reference>
<dbReference type="GO" id="GO:0005737">
    <property type="term" value="C:cytoplasm"/>
    <property type="evidence" value="ECO:0007669"/>
    <property type="project" value="TreeGrafter"/>
</dbReference>
<sequence>MVGLKSMQKVIVIGGGVVGISCALKLQDDGYDVTVLEPGQPGEGASWASCGSIAVSEVVPLSKPGTLRRAPGWMLDPAGPLTLRAGSALRVLPWFLRFAGNARPSRIEAISREISVLTRTALVDTQALLASLGLSGLLRHQPVIELYDSARDLEHERAFHDARRALGFELEEISGAQAAEMEPSIAADFARAVVLKDWRSVVDAKRFVAELHRVFVERGGQVRHISAQGFAREDQKVVAVQDDRGDTHVADQFVISAGAHSRRLAAELDCSIQMEGVIGYQTSFDDPGVKVEHGLIYAKGGFGITPYESGLAVAGSIEFAHLDAQPNWKRADILVQKAKRVLPGLKTEDGLRRFGRRPLTPDTKPIIDRIPGIENVMLATGHGQLGVTLAATTGRLISDMITGRPLPLDMAAYRVDRF</sequence>
<dbReference type="SUPFAM" id="SSF54373">
    <property type="entry name" value="FAD-linked reductases, C-terminal domain"/>
    <property type="match status" value="1"/>
</dbReference>
<evidence type="ECO:0000256" key="1">
    <source>
        <dbReference type="ARBA" id="ARBA00023002"/>
    </source>
</evidence>
<dbReference type="Gene3D" id="3.50.50.60">
    <property type="entry name" value="FAD/NAD(P)-binding domain"/>
    <property type="match status" value="2"/>
</dbReference>
<dbReference type="InterPro" id="IPR006076">
    <property type="entry name" value="FAD-dep_OxRdtase"/>
</dbReference>